<dbReference type="AlphaFoldDB" id="A0A4R1MYN3"/>
<proteinExistence type="predicted"/>
<accession>A0A4R1MYN3</accession>
<protein>
    <recommendedName>
        <fullName evidence="3">Coat F domain-containing protein</fullName>
    </recommendedName>
</protein>
<evidence type="ECO:0000313" key="1">
    <source>
        <dbReference type="EMBL" id="TCK98346.1"/>
    </source>
</evidence>
<comment type="caution">
    <text evidence="1">The sequence shown here is derived from an EMBL/GenBank/DDBJ whole genome shotgun (WGS) entry which is preliminary data.</text>
</comment>
<dbReference type="Proteomes" id="UP000294545">
    <property type="component" value="Unassembled WGS sequence"/>
</dbReference>
<name>A0A4R1MYN3_9FIRM</name>
<organism evidence="1 2">
    <name type="scientific">Natranaerovirga hydrolytica</name>
    <dbReference type="NCBI Taxonomy" id="680378"/>
    <lineage>
        <taxon>Bacteria</taxon>
        <taxon>Bacillati</taxon>
        <taxon>Bacillota</taxon>
        <taxon>Clostridia</taxon>
        <taxon>Lachnospirales</taxon>
        <taxon>Natranaerovirgaceae</taxon>
        <taxon>Natranaerovirga</taxon>
    </lineage>
</organism>
<dbReference type="RefSeq" id="WP_132280749.1">
    <property type="nucleotide sequence ID" value="NZ_SMGQ01000011.1"/>
</dbReference>
<reference evidence="1 2" key="1">
    <citation type="submission" date="2019-03" db="EMBL/GenBank/DDBJ databases">
        <title>Genomic Encyclopedia of Type Strains, Phase IV (KMG-IV): sequencing the most valuable type-strain genomes for metagenomic binning, comparative biology and taxonomic classification.</title>
        <authorList>
            <person name="Goeker M."/>
        </authorList>
    </citation>
    <scope>NUCLEOTIDE SEQUENCE [LARGE SCALE GENOMIC DNA]</scope>
    <source>
        <strain evidence="1 2">DSM 24176</strain>
    </source>
</reference>
<keyword evidence="2" id="KW-1185">Reference proteome</keyword>
<dbReference type="OrthoDB" id="1707820at2"/>
<evidence type="ECO:0008006" key="3">
    <source>
        <dbReference type="Google" id="ProtNLM"/>
    </source>
</evidence>
<dbReference type="EMBL" id="SMGQ01000011">
    <property type="protein sequence ID" value="TCK98346.1"/>
    <property type="molecule type" value="Genomic_DNA"/>
</dbReference>
<evidence type="ECO:0000313" key="2">
    <source>
        <dbReference type="Proteomes" id="UP000294545"/>
    </source>
</evidence>
<sequence length="62" mass="7227">MTQLTEMELQSLRHMIGAHETAYAKMNDYAQRSNDQQVKQYFQKSAQSAQQTKQQLMSFLQG</sequence>
<gene>
    <name evidence="1" type="ORF">EDC19_0766</name>
</gene>